<dbReference type="PROSITE" id="PS50089">
    <property type="entry name" value="ZF_RING_2"/>
    <property type="match status" value="1"/>
</dbReference>
<proteinExistence type="predicted"/>
<dbReference type="GO" id="GO:0005634">
    <property type="term" value="C:nucleus"/>
    <property type="evidence" value="ECO:0007669"/>
    <property type="project" value="TreeGrafter"/>
</dbReference>
<feature type="compositionally biased region" description="Polar residues" evidence="2">
    <location>
        <begin position="468"/>
        <end position="485"/>
    </location>
</feature>
<dbReference type="GO" id="GO:0016567">
    <property type="term" value="P:protein ubiquitination"/>
    <property type="evidence" value="ECO:0007669"/>
    <property type="project" value="TreeGrafter"/>
</dbReference>
<dbReference type="Proteomes" id="UP000279259">
    <property type="component" value="Unassembled WGS sequence"/>
</dbReference>
<keyword evidence="1" id="KW-0863">Zinc-finger</keyword>
<evidence type="ECO:0000313" key="5">
    <source>
        <dbReference type="Proteomes" id="UP000279259"/>
    </source>
</evidence>
<keyword evidence="1" id="KW-0862">Zinc</keyword>
<organism evidence="4 5">
    <name type="scientific">Saitozyma podzolica</name>
    <dbReference type="NCBI Taxonomy" id="1890683"/>
    <lineage>
        <taxon>Eukaryota</taxon>
        <taxon>Fungi</taxon>
        <taxon>Dikarya</taxon>
        <taxon>Basidiomycota</taxon>
        <taxon>Agaricomycotina</taxon>
        <taxon>Tremellomycetes</taxon>
        <taxon>Tremellales</taxon>
        <taxon>Trimorphomycetaceae</taxon>
        <taxon>Saitozyma</taxon>
    </lineage>
</organism>
<keyword evidence="1" id="KW-0479">Metal-binding</keyword>
<feature type="region of interest" description="Disordered" evidence="2">
    <location>
        <begin position="621"/>
        <end position="642"/>
    </location>
</feature>
<sequence length="642" mass="71108">MPRHHRLEDVSCAICMDTLFCQRDDLDEAVPIATPDCGHVFHEKCLLEWFRTQSAQYLAAAREQGIRFRGDSPTLSDAPCECPTCRTECFADPETGEPIIHRLFINFEGGDSSGAGPGAGSSSQAGPGSSPPRAWGGKGNKKEVLGLARRARNMGEEVKGLSAESAEEDVEGMLRRAEGLRDDAVSSKALDGAKKYLGRLTSAINTLRASLETHPLVPTLHHRLSEAQRENTRLQHQAHTFATTILRQEVDKAVSDERVKSERRVRKVQDDCELIKRELEREQVARKSARKAMEERLSEAEKKMAEMAKALDAERADREAARMTLHERNKLLKLYQAKAESRKALKSQLDELKAENDKLKLTTEPQSLPPQAGRQSVSEEQRPVAREDPYPMLDVTLDQDNEGDEEDPSGDISIQEISAAAFSVSQRARSNHIASRPTPDDSLEVDMPSFADKSFRRNRDDLPGPSRRNPTARTFSSDQFATTLGSPSPVRKRPKSSKYFTDENDDSSDSILVPPSSTTKERGTERERGNEKERVERVERVSLSPVKRSRTNPFSSTRADTERRKRIETASTHVIDLSTPSPRIKAPLESSERGNEGSGAGTVGSGRDVAGRQSMVDWLGIRDAAGRPKTGLATGVKVKRRA</sequence>
<dbReference type="CDD" id="cd16448">
    <property type="entry name" value="RING-H2"/>
    <property type="match status" value="1"/>
</dbReference>
<gene>
    <name evidence="4" type="ORF">EHS25_000303</name>
</gene>
<feature type="compositionally biased region" description="Low complexity" evidence="2">
    <location>
        <begin position="120"/>
        <end position="134"/>
    </location>
</feature>
<feature type="compositionally biased region" description="Basic and acidic residues" evidence="2">
    <location>
        <begin position="559"/>
        <end position="568"/>
    </location>
</feature>
<dbReference type="InterPro" id="IPR013083">
    <property type="entry name" value="Znf_RING/FYVE/PHD"/>
</dbReference>
<evidence type="ECO:0000256" key="1">
    <source>
        <dbReference type="PROSITE-ProRule" id="PRU00175"/>
    </source>
</evidence>
<accession>A0A427YVU6</accession>
<dbReference type="OrthoDB" id="3219336at2759"/>
<dbReference type="GO" id="GO:0090734">
    <property type="term" value="C:site of DNA damage"/>
    <property type="evidence" value="ECO:0007669"/>
    <property type="project" value="TreeGrafter"/>
</dbReference>
<dbReference type="GO" id="GO:0008270">
    <property type="term" value="F:zinc ion binding"/>
    <property type="evidence" value="ECO:0007669"/>
    <property type="project" value="UniProtKB-KW"/>
</dbReference>
<feature type="region of interest" description="Disordered" evidence="2">
    <location>
        <begin position="111"/>
        <end position="140"/>
    </location>
</feature>
<name>A0A427YVU6_9TREE</name>
<feature type="region of interest" description="Disordered" evidence="2">
    <location>
        <begin position="357"/>
        <end position="609"/>
    </location>
</feature>
<dbReference type="Pfam" id="PF13639">
    <property type="entry name" value="zf-RING_2"/>
    <property type="match status" value="1"/>
</dbReference>
<feature type="compositionally biased region" description="Basic and acidic residues" evidence="2">
    <location>
        <begin position="519"/>
        <end position="540"/>
    </location>
</feature>
<dbReference type="SMART" id="SM00184">
    <property type="entry name" value="RING"/>
    <property type="match status" value="1"/>
</dbReference>
<dbReference type="PANTHER" id="PTHR46569:SF1">
    <property type="entry name" value="E3 UBIQUITIN-PROTEIN LIGASE RFWD3-RELATED"/>
    <property type="match status" value="1"/>
</dbReference>
<dbReference type="SMART" id="SM01197">
    <property type="entry name" value="FANCL_C"/>
    <property type="match status" value="1"/>
</dbReference>
<dbReference type="Gene3D" id="3.30.40.10">
    <property type="entry name" value="Zinc/RING finger domain, C3HC4 (zinc finger)"/>
    <property type="match status" value="1"/>
</dbReference>
<dbReference type="AlphaFoldDB" id="A0A427YVU6"/>
<evidence type="ECO:0000256" key="2">
    <source>
        <dbReference type="SAM" id="MobiDB-lite"/>
    </source>
</evidence>
<dbReference type="InterPro" id="IPR052639">
    <property type="entry name" value="TRAIP_ubiq-protein_ligase"/>
</dbReference>
<evidence type="ECO:0000313" key="4">
    <source>
        <dbReference type="EMBL" id="RSH95217.1"/>
    </source>
</evidence>
<keyword evidence="5" id="KW-1185">Reference proteome</keyword>
<evidence type="ECO:0000259" key="3">
    <source>
        <dbReference type="PROSITE" id="PS50089"/>
    </source>
</evidence>
<dbReference type="STRING" id="1890683.A0A427YVU6"/>
<feature type="compositionally biased region" description="Acidic residues" evidence="2">
    <location>
        <begin position="397"/>
        <end position="409"/>
    </location>
</feature>
<dbReference type="PANTHER" id="PTHR46569">
    <property type="entry name" value="E3 UBIQUITIN-PROTEIN LIGASE TRAIP"/>
    <property type="match status" value="1"/>
</dbReference>
<dbReference type="EMBL" id="RSCD01000001">
    <property type="protein sequence ID" value="RSH95217.1"/>
    <property type="molecule type" value="Genomic_DNA"/>
</dbReference>
<comment type="caution">
    <text evidence="4">The sequence shown here is derived from an EMBL/GenBank/DDBJ whole genome shotgun (WGS) entry which is preliminary data.</text>
</comment>
<feature type="domain" description="RING-type" evidence="3">
    <location>
        <begin position="12"/>
        <end position="86"/>
    </location>
</feature>
<dbReference type="GO" id="GO:0031297">
    <property type="term" value="P:replication fork processing"/>
    <property type="evidence" value="ECO:0007669"/>
    <property type="project" value="TreeGrafter"/>
</dbReference>
<dbReference type="SUPFAM" id="SSF57850">
    <property type="entry name" value="RING/U-box"/>
    <property type="match status" value="1"/>
</dbReference>
<protein>
    <recommendedName>
        <fullName evidence="3">RING-type domain-containing protein</fullName>
    </recommendedName>
</protein>
<feature type="compositionally biased region" description="Basic and acidic residues" evidence="2">
    <location>
        <begin position="453"/>
        <end position="462"/>
    </location>
</feature>
<dbReference type="InterPro" id="IPR001841">
    <property type="entry name" value="Znf_RING"/>
</dbReference>
<reference evidence="4 5" key="1">
    <citation type="submission" date="2018-11" db="EMBL/GenBank/DDBJ databases">
        <title>Genome sequence of Saitozyma podzolica DSM 27192.</title>
        <authorList>
            <person name="Aliyu H."/>
            <person name="Gorte O."/>
            <person name="Ochsenreither K."/>
        </authorList>
    </citation>
    <scope>NUCLEOTIDE SEQUENCE [LARGE SCALE GENOMIC DNA]</scope>
    <source>
        <strain evidence="4 5">DSM 27192</strain>
    </source>
</reference>
<feature type="compositionally biased region" description="Basic and acidic residues" evidence="2">
    <location>
        <begin position="377"/>
        <end position="389"/>
    </location>
</feature>
<dbReference type="GO" id="GO:0061630">
    <property type="term" value="F:ubiquitin protein ligase activity"/>
    <property type="evidence" value="ECO:0007669"/>
    <property type="project" value="TreeGrafter"/>
</dbReference>